<dbReference type="InterPro" id="IPR017136">
    <property type="entry name" value="UCP037205"/>
</dbReference>
<dbReference type="EMBL" id="BAAAZH010000028">
    <property type="protein sequence ID" value="GAA4127191.1"/>
    <property type="molecule type" value="Genomic_DNA"/>
</dbReference>
<evidence type="ECO:0000313" key="3">
    <source>
        <dbReference type="Proteomes" id="UP001501495"/>
    </source>
</evidence>
<dbReference type="PANTHER" id="PTHR37463:SF1">
    <property type="entry name" value="DUF2256 DOMAIN-CONTAINING PROTEIN"/>
    <property type="match status" value="1"/>
</dbReference>
<keyword evidence="3" id="KW-1185">Reference proteome</keyword>
<name>A0ABP7XXK8_9ACTN</name>
<evidence type="ECO:0000256" key="1">
    <source>
        <dbReference type="SAM" id="MobiDB-lite"/>
    </source>
</evidence>
<sequence length="71" mass="7903">MPLGEPRNLDGVGRARGGTPGGRAGTPPDKICLTCGRPFSWRKKWERDWDSVKYCSQACRAGRGNPDFRPR</sequence>
<protein>
    <recommendedName>
        <fullName evidence="4">DUF2256 domain-containing protein</fullName>
    </recommendedName>
</protein>
<accession>A0ABP7XXK8</accession>
<feature type="compositionally biased region" description="Gly residues" evidence="1">
    <location>
        <begin position="14"/>
        <end position="24"/>
    </location>
</feature>
<evidence type="ECO:0008006" key="4">
    <source>
        <dbReference type="Google" id="ProtNLM"/>
    </source>
</evidence>
<dbReference type="Pfam" id="PF10013">
    <property type="entry name" value="DUF2256"/>
    <property type="match status" value="1"/>
</dbReference>
<evidence type="ECO:0000313" key="2">
    <source>
        <dbReference type="EMBL" id="GAA4127191.1"/>
    </source>
</evidence>
<comment type="caution">
    <text evidence="2">The sequence shown here is derived from an EMBL/GenBank/DDBJ whole genome shotgun (WGS) entry which is preliminary data.</text>
</comment>
<dbReference type="Proteomes" id="UP001501495">
    <property type="component" value="Unassembled WGS sequence"/>
</dbReference>
<feature type="region of interest" description="Disordered" evidence="1">
    <location>
        <begin position="1"/>
        <end position="29"/>
    </location>
</feature>
<gene>
    <name evidence="2" type="ORF">GCM10022215_37510</name>
</gene>
<proteinExistence type="predicted"/>
<reference evidence="3" key="1">
    <citation type="journal article" date="2019" name="Int. J. Syst. Evol. Microbiol.">
        <title>The Global Catalogue of Microorganisms (GCM) 10K type strain sequencing project: providing services to taxonomists for standard genome sequencing and annotation.</title>
        <authorList>
            <consortium name="The Broad Institute Genomics Platform"/>
            <consortium name="The Broad Institute Genome Sequencing Center for Infectious Disease"/>
            <person name="Wu L."/>
            <person name="Ma J."/>
        </authorList>
    </citation>
    <scope>NUCLEOTIDE SEQUENCE [LARGE SCALE GENOMIC DNA]</scope>
    <source>
        <strain evidence="3">JCM 16703</strain>
    </source>
</reference>
<dbReference type="PANTHER" id="PTHR37463">
    <property type="entry name" value="GSL3115 PROTEIN"/>
    <property type="match status" value="1"/>
</dbReference>
<organism evidence="2 3">
    <name type="scientific">Nocardioides fonticola</name>
    <dbReference type="NCBI Taxonomy" id="450363"/>
    <lineage>
        <taxon>Bacteria</taxon>
        <taxon>Bacillati</taxon>
        <taxon>Actinomycetota</taxon>
        <taxon>Actinomycetes</taxon>
        <taxon>Propionibacteriales</taxon>
        <taxon>Nocardioidaceae</taxon>
        <taxon>Nocardioides</taxon>
    </lineage>
</organism>